<comment type="caution">
    <text evidence="2">The sequence shown here is derived from an EMBL/GenBank/DDBJ whole genome shotgun (WGS) entry which is preliminary data.</text>
</comment>
<name>A0A822XG04_NELNU</name>
<dbReference type="SUPFAM" id="SSF53474">
    <property type="entry name" value="alpha/beta-Hydrolases"/>
    <property type="match status" value="1"/>
</dbReference>
<keyword evidence="3" id="KW-1185">Reference proteome</keyword>
<evidence type="ECO:0000313" key="2">
    <source>
        <dbReference type="EMBL" id="DAD18031.1"/>
    </source>
</evidence>
<dbReference type="InterPro" id="IPR029058">
    <property type="entry name" value="AB_hydrolase_fold"/>
</dbReference>
<organism evidence="2 3">
    <name type="scientific">Nelumbo nucifera</name>
    <name type="common">Sacred lotus</name>
    <dbReference type="NCBI Taxonomy" id="4432"/>
    <lineage>
        <taxon>Eukaryota</taxon>
        <taxon>Viridiplantae</taxon>
        <taxon>Streptophyta</taxon>
        <taxon>Embryophyta</taxon>
        <taxon>Tracheophyta</taxon>
        <taxon>Spermatophyta</taxon>
        <taxon>Magnoliopsida</taxon>
        <taxon>Proteales</taxon>
        <taxon>Nelumbonaceae</taxon>
        <taxon>Nelumbo</taxon>
    </lineage>
</organism>
<dbReference type="PANTHER" id="PTHR43689">
    <property type="entry name" value="HYDROLASE"/>
    <property type="match status" value="1"/>
</dbReference>
<dbReference type="InterPro" id="IPR000073">
    <property type="entry name" value="AB_hydrolase_1"/>
</dbReference>
<dbReference type="PANTHER" id="PTHR43689:SF9">
    <property type="entry name" value="LYSOPHOSPHOLIPASE BODYGUARD 3-RELATED"/>
    <property type="match status" value="1"/>
</dbReference>
<evidence type="ECO:0000313" key="3">
    <source>
        <dbReference type="Proteomes" id="UP000607653"/>
    </source>
</evidence>
<dbReference type="Pfam" id="PF00561">
    <property type="entry name" value="Abhydrolase_1"/>
    <property type="match status" value="1"/>
</dbReference>
<accession>A0A822XG04</accession>
<dbReference type="Gene3D" id="3.40.50.1820">
    <property type="entry name" value="alpha/beta hydrolase"/>
    <property type="match status" value="1"/>
</dbReference>
<dbReference type="Proteomes" id="UP000607653">
    <property type="component" value="Unassembled WGS sequence"/>
</dbReference>
<feature type="domain" description="AB hydrolase-1" evidence="1">
    <location>
        <begin position="6"/>
        <end position="103"/>
    </location>
</feature>
<dbReference type="PRINTS" id="PR00111">
    <property type="entry name" value="ABHYDROLASE"/>
</dbReference>
<evidence type="ECO:0000259" key="1">
    <source>
        <dbReference type="Pfam" id="PF00561"/>
    </source>
</evidence>
<gene>
    <name evidence="2" type="ORF">HUJ06_019494</name>
</gene>
<proteinExistence type="predicted"/>
<reference evidence="2 3" key="1">
    <citation type="journal article" date="2020" name="Mol. Biol. Evol.">
        <title>Distinct Expression and Methylation Patterns for Genes with Different Fates following a Single Whole-Genome Duplication in Flowering Plants.</title>
        <authorList>
            <person name="Shi T."/>
            <person name="Rahmani R.S."/>
            <person name="Gugger P.F."/>
            <person name="Wang M."/>
            <person name="Li H."/>
            <person name="Zhang Y."/>
            <person name="Li Z."/>
            <person name="Wang Q."/>
            <person name="Van de Peer Y."/>
            <person name="Marchal K."/>
            <person name="Chen J."/>
        </authorList>
    </citation>
    <scope>NUCLEOTIDE SEQUENCE [LARGE SCALE GENOMIC DNA]</scope>
    <source>
        <tissue evidence="2">Leaf</tissue>
    </source>
</reference>
<sequence length="173" mass="19493">MASFSSSAFWTETLFPNFSGATNSSYRLMAVDLLGFGRSPKPTDSLYTLREHIEMIERSVLNPYKVKSFHMVAHSLGCILALAIAVKHPGAVKSLTLIAPPYFPVPKGEQANQYVLRKVAPRRVWPLIAFGASIACWYEHISRTICLLICKNHRFWEWLAKIVTRNRLSPVAS</sequence>
<protein>
    <recommendedName>
        <fullName evidence="1">AB hydrolase-1 domain-containing protein</fullName>
    </recommendedName>
</protein>
<dbReference type="AlphaFoldDB" id="A0A822XG04"/>
<dbReference type="EMBL" id="DUZY01000001">
    <property type="protein sequence ID" value="DAD18031.1"/>
    <property type="molecule type" value="Genomic_DNA"/>
</dbReference>